<dbReference type="SUPFAM" id="SSF55718">
    <property type="entry name" value="SCP-like"/>
    <property type="match status" value="1"/>
</dbReference>
<feature type="binding site" evidence="4">
    <location>
        <begin position="89"/>
        <end position="91"/>
    </location>
    <ligand>
        <name>acetyl-CoA</name>
        <dbReference type="ChEBI" id="CHEBI:57288"/>
    </ligand>
</feature>
<dbReference type="Pfam" id="PF13527">
    <property type="entry name" value="Acetyltransf_9"/>
    <property type="match status" value="1"/>
</dbReference>
<dbReference type="Pfam" id="PF13530">
    <property type="entry name" value="SCP2_2"/>
    <property type="match status" value="1"/>
</dbReference>
<dbReference type="PANTHER" id="PTHR37817:SF1">
    <property type="entry name" value="N-ACETYLTRANSFERASE EIS"/>
    <property type="match status" value="1"/>
</dbReference>
<gene>
    <name evidence="6" type="ORF">IDM40_23175</name>
</gene>
<reference evidence="6 7" key="1">
    <citation type="submission" date="2020-09" db="EMBL/GenBank/DDBJ databases">
        <title>Diversity and distribution of actinomycetes associated with coral in the coast of Hainan.</title>
        <authorList>
            <person name="Li F."/>
        </authorList>
    </citation>
    <scope>NUCLEOTIDE SEQUENCE [LARGE SCALE GENOMIC DNA]</scope>
    <source>
        <strain evidence="6 7">HNM0947</strain>
    </source>
</reference>
<dbReference type="Gene3D" id="3.40.630.30">
    <property type="match status" value="2"/>
</dbReference>
<evidence type="ECO:0000313" key="7">
    <source>
        <dbReference type="Proteomes" id="UP000806528"/>
    </source>
</evidence>
<feature type="binding site" evidence="4">
    <location>
        <begin position="125"/>
        <end position="126"/>
    </location>
    <ligand>
        <name>acetyl-CoA</name>
        <dbReference type="ChEBI" id="CHEBI:57288"/>
    </ligand>
</feature>
<dbReference type="Gene3D" id="3.30.1050.10">
    <property type="entry name" value="SCP2 sterol-binding domain"/>
    <property type="match status" value="1"/>
</dbReference>
<evidence type="ECO:0000313" key="6">
    <source>
        <dbReference type="EMBL" id="MBE3001571.1"/>
    </source>
</evidence>
<dbReference type="PROSITE" id="PS51186">
    <property type="entry name" value="GNAT"/>
    <property type="match status" value="1"/>
</dbReference>
<comment type="subunit">
    <text evidence="4">Homohexamer; trimer of dimers.</text>
</comment>
<dbReference type="InterPro" id="IPR016181">
    <property type="entry name" value="Acyl_CoA_acyltransferase"/>
</dbReference>
<sequence>MSTSAPWTVRGIDREEMPQVAEVALTSLLAPVLPDEVEERVFRFPERNGYGRILAATDEGGRIVGTTRSHAFDMALPGGVRRVAGITGVGVWPTFRRRGVLSALMRRQIADLHEAGEHYAALWASESGIYGRYGYGLAATEVVAAIDVHHAGLRADAPRDPGLRVELYRAVAGRKEAAEVFARVARTRVGRFARDELWWDIMTKDEPAERAGKGPLRISVVHGSEGPLGYALHRAERRWDPRGSASVLHVVEAVAATPAAHTALYEHLFSFDLVTRVEFASLPQDDPLNDLLANHQRLESTMVDSLWMRLVDVPAALGERSYAAPVEAVLAVTDRYAPWNEGAWRVEAGPEGARVERTDAAPDVSLDVSFLGGALLGRRPLLGPLRAGLLTEHAPGTVARLDTALFRPDAAFCGTVF</sequence>
<name>A0ABR9PCJ7_9ACTN</name>
<comment type="similarity">
    <text evidence="1 4">Belongs to the acetyltransferase Eis family.</text>
</comment>
<accession>A0ABR9PCJ7</accession>
<protein>
    <submittedName>
        <fullName evidence="6">GNAT family N-acetyltransferase</fullName>
    </submittedName>
</protein>
<dbReference type="NCBIfam" id="NF002367">
    <property type="entry name" value="PRK01346.1-4"/>
    <property type="match status" value="1"/>
</dbReference>
<dbReference type="HAMAP" id="MF_01812">
    <property type="entry name" value="Eis"/>
    <property type="match status" value="1"/>
</dbReference>
<evidence type="ECO:0000259" key="5">
    <source>
        <dbReference type="PROSITE" id="PS51186"/>
    </source>
</evidence>
<evidence type="ECO:0000256" key="1">
    <source>
        <dbReference type="ARBA" id="ARBA00009213"/>
    </source>
</evidence>
<dbReference type="CDD" id="cd04301">
    <property type="entry name" value="NAT_SF"/>
    <property type="match status" value="1"/>
</dbReference>
<evidence type="ECO:0000256" key="4">
    <source>
        <dbReference type="HAMAP-Rule" id="MF_01812"/>
    </source>
</evidence>
<keyword evidence="3 4" id="KW-0012">Acyltransferase</keyword>
<feature type="active site" description="Proton acceptor; via carboxylate" evidence="4">
    <location>
        <position position="417"/>
    </location>
</feature>
<feature type="active site" description="Proton donor" evidence="4">
    <location>
        <position position="130"/>
    </location>
</feature>
<keyword evidence="7" id="KW-1185">Reference proteome</keyword>
<dbReference type="EMBL" id="JADBGI010000026">
    <property type="protein sequence ID" value="MBE3001571.1"/>
    <property type="molecule type" value="Genomic_DNA"/>
</dbReference>
<evidence type="ECO:0000256" key="2">
    <source>
        <dbReference type="ARBA" id="ARBA00022679"/>
    </source>
</evidence>
<proteinExistence type="inferred from homology"/>
<dbReference type="InterPro" id="IPR000182">
    <property type="entry name" value="GNAT_dom"/>
</dbReference>
<keyword evidence="2 4" id="KW-0808">Transferase</keyword>
<dbReference type="SUPFAM" id="SSF55729">
    <property type="entry name" value="Acyl-CoA N-acyltransferases (Nat)"/>
    <property type="match status" value="1"/>
</dbReference>
<dbReference type="InterPro" id="IPR041380">
    <property type="entry name" value="Acetyltransf_17"/>
</dbReference>
<evidence type="ECO:0000256" key="3">
    <source>
        <dbReference type="ARBA" id="ARBA00023315"/>
    </source>
</evidence>
<dbReference type="InterPro" id="IPR022902">
    <property type="entry name" value="NAcTrfase_Eis"/>
</dbReference>
<feature type="binding site" evidence="4">
    <location>
        <begin position="97"/>
        <end position="102"/>
    </location>
    <ligand>
        <name>acetyl-CoA</name>
        <dbReference type="ChEBI" id="CHEBI:57288"/>
    </ligand>
</feature>
<dbReference type="InterPro" id="IPR036527">
    <property type="entry name" value="SCP2_sterol-bd_dom_sf"/>
</dbReference>
<feature type="domain" description="N-acetyltransferase" evidence="5">
    <location>
        <begin position="12"/>
        <end position="178"/>
    </location>
</feature>
<dbReference type="Pfam" id="PF17668">
    <property type="entry name" value="Acetyltransf_17"/>
    <property type="match status" value="1"/>
</dbReference>
<comment type="caution">
    <text evidence="6">The sequence shown here is derived from an EMBL/GenBank/DDBJ whole genome shotgun (WGS) entry which is preliminary data.</text>
</comment>
<dbReference type="Proteomes" id="UP000806528">
    <property type="component" value="Unassembled WGS sequence"/>
</dbReference>
<organism evidence="6 7">
    <name type="scientific">Nocardiopsis coralli</name>
    <dbReference type="NCBI Taxonomy" id="2772213"/>
    <lineage>
        <taxon>Bacteria</taxon>
        <taxon>Bacillati</taxon>
        <taxon>Actinomycetota</taxon>
        <taxon>Actinomycetes</taxon>
        <taxon>Streptosporangiales</taxon>
        <taxon>Nocardiopsidaceae</taxon>
        <taxon>Nocardiopsis</taxon>
    </lineage>
</organism>
<dbReference type="InterPro" id="IPR051554">
    <property type="entry name" value="Acetyltransferase_Eis"/>
</dbReference>
<dbReference type="RefSeq" id="WP_193124169.1">
    <property type="nucleotide sequence ID" value="NZ_JADBGI010000026.1"/>
</dbReference>
<dbReference type="PANTHER" id="PTHR37817">
    <property type="entry name" value="N-ACETYLTRANSFERASE EIS"/>
    <property type="match status" value="1"/>
</dbReference>
<dbReference type="InterPro" id="IPR025559">
    <property type="entry name" value="Eis_dom"/>
</dbReference>